<dbReference type="InterPro" id="IPR051542">
    <property type="entry name" value="Hydrogenase_cytochrome"/>
</dbReference>
<comment type="caution">
    <text evidence="8">The sequence shown here is derived from an EMBL/GenBank/DDBJ whole genome shotgun (WGS) entry which is preliminary data.</text>
</comment>
<keyword evidence="2" id="KW-1003">Cell membrane</keyword>
<proteinExistence type="predicted"/>
<dbReference type="PANTHER" id="PTHR30485:SF2">
    <property type="entry name" value="BLL0597 PROTEIN"/>
    <property type="match status" value="1"/>
</dbReference>
<dbReference type="InterPro" id="IPR011577">
    <property type="entry name" value="Cyt_b561_bac/Ni-Hgenase"/>
</dbReference>
<reference evidence="8 9" key="1">
    <citation type="submission" date="2019-12" db="EMBL/GenBank/DDBJ databases">
        <title>Genomic-based taxomic classification of the family Erythrobacteraceae.</title>
        <authorList>
            <person name="Xu L."/>
        </authorList>
    </citation>
    <scope>NUCLEOTIDE SEQUENCE [LARGE SCALE GENOMIC DNA]</scope>
    <source>
        <strain evidence="8 9">KCTC 42453</strain>
    </source>
</reference>
<feature type="transmembrane region" description="Helical" evidence="6">
    <location>
        <begin position="60"/>
        <end position="78"/>
    </location>
</feature>
<feature type="transmembrane region" description="Helical" evidence="6">
    <location>
        <begin position="156"/>
        <end position="176"/>
    </location>
</feature>
<dbReference type="Gene3D" id="1.20.950.20">
    <property type="entry name" value="Transmembrane di-heme cytochromes, Chain C"/>
    <property type="match status" value="1"/>
</dbReference>
<keyword evidence="9" id="KW-1185">Reference proteome</keyword>
<dbReference type="GO" id="GO:0005886">
    <property type="term" value="C:plasma membrane"/>
    <property type="evidence" value="ECO:0007669"/>
    <property type="project" value="UniProtKB-SubCell"/>
</dbReference>
<feature type="transmembrane region" description="Helical" evidence="6">
    <location>
        <begin position="114"/>
        <end position="136"/>
    </location>
</feature>
<dbReference type="AlphaFoldDB" id="A0A845B6G4"/>
<dbReference type="GO" id="GO:0022904">
    <property type="term" value="P:respiratory electron transport chain"/>
    <property type="evidence" value="ECO:0007669"/>
    <property type="project" value="InterPro"/>
</dbReference>
<evidence type="ECO:0000259" key="7">
    <source>
        <dbReference type="Pfam" id="PF01292"/>
    </source>
</evidence>
<organism evidence="8 9">
    <name type="scientific">Allopontixanthobacter sediminis</name>
    <dbReference type="NCBI Taxonomy" id="1689985"/>
    <lineage>
        <taxon>Bacteria</taxon>
        <taxon>Pseudomonadati</taxon>
        <taxon>Pseudomonadota</taxon>
        <taxon>Alphaproteobacteria</taxon>
        <taxon>Sphingomonadales</taxon>
        <taxon>Erythrobacteraceae</taxon>
        <taxon>Allopontixanthobacter</taxon>
    </lineage>
</organism>
<evidence type="ECO:0000313" key="9">
    <source>
        <dbReference type="Proteomes" id="UP000431922"/>
    </source>
</evidence>
<keyword evidence="3 6" id="KW-0812">Transmembrane</keyword>
<evidence type="ECO:0000256" key="3">
    <source>
        <dbReference type="ARBA" id="ARBA00022692"/>
    </source>
</evidence>
<accession>A0A845B6G4</accession>
<keyword evidence="5 6" id="KW-0472">Membrane</keyword>
<comment type="subcellular location">
    <subcellularLocation>
        <location evidence="1">Cell membrane</location>
        <topology evidence="1">Multi-pass membrane protein</topology>
    </subcellularLocation>
</comment>
<dbReference type="GO" id="GO:0020037">
    <property type="term" value="F:heme binding"/>
    <property type="evidence" value="ECO:0007669"/>
    <property type="project" value="TreeGrafter"/>
</dbReference>
<dbReference type="Pfam" id="PF01292">
    <property type="entry name" value="Ni_hydr_CYTB"/>
    <property type="match status" value="1"/>
</dbReference>
<dbReference type="SUPFAM" id="SSF81342">
    <property type="entry name" value="Transmembrane di-heme cytochromes"/>
    <property type="match status" value="1"/>
</dbReference>
<dbReference type="OrthoDB" id="196472at2"/>
<dbReference type="EMBL" id="WTYL01000006">
    <property type="protein sequence ID" value="MXP45746.1"/>
    <property type="molecule type" value="Genomic_DNA"/>
</dbReference>
<gene>
    <name evidence="8" type="ORF">GRI65_14945</name>
</gene>
<evidence type="ECO:0000256" key="2">
    <source>
        <dbReference type="ARBA" id="ARBA00022475"/>
    </source>
</evidence>
<dbReference type="InterPro" id="IPR016174">
    <property type="entry name" value="Di-haem_cyt_TM"/>
</dbReference>
<evidence type="ECO:0000256" key="5">
    <source>
        <dbReference type="ARBA" id="ARBA00023136"/>
    </source>
</evidence>
<feature type="domain" description="Cytochrome b561 bacterial/Ni-hydrogenase" evidence="7">
    <location>
        <begin position="28"/>
        <end position="189"/>
    </location>
</feature>
<dbReference type="Proteomes" id="UP000431922">
    <property type="component" value="Unassembled WGS sequence"/>
</dbReference>
<sequence length="206" mass="22649">MDHPKHSSGGPQAIEFGTADKAHQRIKVWDPLVRIFHWTIALGTIANLTVLRHVEDPHIYLGYAMVGALTVRLIWGFVGKGHARFSAFVPGPKTLVQYASALVRRQEPRYVGHNPAGAVMMVILMILIAGLGITGWMMGSDQFWGEPWVEELHETLANIIIGAAVLHVLAAVVESVRHKENMPWSMVTGYKRTASGSDVDNAPATR</sequence>
<feature type="transmembrane region" description="Helical" evidence="6">
    <location>
        <begin position="35"/>
        <end position="54"/>
    </location>
</feature>
<evidence type="ECO:0000313" key="8">
    <source>
        <dbReference type="EMBL" id="MXP45746.1"/>
    </source>
</evidence>
<keyword evidence="4 6" id="KW-1133">Transmembrane helix</keyword>
<dbReference type="PANTHER" id="PTHR30485">
    <property type="entry name" value="NI/FE-HYDROGENASE 1 B-TYPE CYTOCHROME SUBUNIT"/>
    <property type="match status" value="1"/>
</dbReference>
<dbReference type="GO" id="GO:0009055">
    <property type="term" value="F:electron transfer activity"/>
    <property type="evidence" value="ECO:0007669"/>
    <property type="project" value="InterPro"/>
</dbReference>
<evidence type="ECO:0000256" key="4">
    <source>
        <dbReference type="ARBA" id="ARBA00022989"/>
    </source>
</evidence>
<dbReference type="RefSeq" id="WP_160757391.1">
    <property type="nucleotide sequence ID" value="NZ_WTYL01000006.1"/>
</dbReference>
<evidence type="ECO:0000256" key="6">
    <source>
        <dbReference type="SAM" id="Phobius"/>
    </source>
</evidence>
<name>A0A845B6G4_9SPHN</name>
<protein>
    <submittedName>
        <fullName evidence="8">Cytochrome B</fullName>
    </submittedName>
</protein>
<evidence type="ECO:0000256" key="1">
    <source>
        <dbReference type="ARBA" id="ARBA00004651"/>
    </source>
</evidence>